<dbReference type="InterPro" id="IPR029044">
    <property type="entry name" value="Nucleotide-diphossugar_trans"/>
</dbReference>
<keyword evidence="5" id="KW-1185">Reference proteome</keyword>
<dbReference type="EMBL" id="JBHTGQ010000010">
    <property type="protein sequence ID" value="MFC7749148.1"/>
    <property type="molecule type" value="Genomic_DNA"/>
</dbReference>
<comment type="caution">
    <text evidence="4">The sequence shown here is derived from an EMBL/GenBank/DDBJ whole genome shotgun (WGS) entry which is preliminary data.</text>
</comment>
<feature type="domain" description="Mannose-6-phosphate isomerase type II C-terminal" evidence="2">
    <location>
        <begin position="339"/>
        <end position="442"/>
    </location>
</feature>
<feature type="domain" description="MannoseP isomerase/GMP-like beta-helix" evidence="3">
    <location>
        <begin position="292"/>
        <end position="327"/>
    </location>
</feature>
<dbReference type="InterPro" id="IPR054566">
    <property type="entry name" value="ManC/GMP-like_b-helix"/>
</dbReference>
<evidence type="ECO:0000259" key="3">
    <source>
        <dbReference type="Pfam" id="PF22640"/>
    </source>
</evidence>
<dbReference type="RefSeq" id="WP_138788938.1">
    <property type="nucleotide sequence ID" value="NZ_JBHTGQ010000010.1"/>
</dbReference>
<dbReference type="Gene3D" id="3.90.550.10">
    <property type="entry name" value="Spore Coat Polysaccharide Biosynthesis Protein SpsA, Chain A"/>
    <property type="match status" value="1"/>
</dbReference>
<accession>A0ABW2V1Q0</accession>
<reference evidence="5" key="1">
    <citation type="journal article" date="2019" name="Int. J. Syst. Evol. Microbiol.">
        <title>The Global Catalogue of Microorganisms (GCM) 10K type strain sequencing project: providing services to taxonomists for standard genome sequencing and annotation.</title>
        <authorList>
            <consortium name="The Broad Institute Genomics Platform"/>
            <consortium name="The Broad Institute Genome Sequencing Center for Infectious Disease"/>
            <person name="Wu L."/>
            <person name="Ma J."/>
        </authorList>
    </citation>
    <scope>NUCLEOTIDE SEQUENCE [LARGE SCALE GENOMIC DNA]</scope>
    <source>
        <strain evidence="5">JCM 18657</strain>
    </source>
</reference>
<dbReference type="InterPro" id="IPR014710">
    <property type="entry name" value="RmlC-like_jellyroll"/>
</dbReference>
<organism evidence="4 5">
    <name type="scientific">Paenibacillus thermoaerophilus</name>
    <dbReference type="NCBI Taxonomy" id="1215385"/>
    <lineage>
        <taxon>Bacteria</taxon>
        <taxon>Bacillati</taxon>
        <taxon>Bacillota</taxon>
        <taxon>Bacilli</taxon>
        <taxon>Bacillales</taxon>
        <taxon>Paenibacillaceae</taxon>
        <taxon>Paenibacillus</taxon>
    </lineage>
</organism>
<dbReference type="PANTHER" id="PTHR46390:SF1">
    <property type="entry name" value="MANNOSE-1-PHOSPHATE GUANYLYLTRANSFERASE"/>
    <property type="match status" value="1"/>
</dbReference>
<dbReference type="InterPro" id="IPR011051">
    <property type="entry name" value="RmlC_Cupin_sf"/>
</dbReference>
<dbReference type="Pfam" id="PF01050">
    <property type="entry name" value="MannoseP_isomer"/>
    <property type="match status" value="1"/>
</dbReference>
<protein>
    <submittedName>
        <fullName evidence="4">Sugar phosphate nucleotidyltransferase</fullName>
    </submittedName>
</protein>
<dbReference type="Pfam" id="PF22640">
    <property type="entry name" value="ManC_GMP_beta-helix"/>
    <property type="match status" value="1"/>
</dbReference>
<evidence type="ECO:0000259" key="1">
    <source>
        <dbReference type="Pfam" id="PF00483"/>
    </source>
</evidence>
<dbReference type="Pfam" id="PF00483">
    <property type="entry name" value="NTP_transferase"/>
    <property type="match status" value="1"/>
</dbReference>
<dbReference type="SUPFAM" id="SSF53448">
    <property type="entry name" value="Nucleotide-diphospho-sugar transferases"/>
    <property type="match status" value="1"/>
</dbReference>
<name>A0ABW2V1Q0_9BACL</name>
<dbReference type="PANTHER" id="PTHR46390">
    <property type="entry name" value="MANNOSE-1-PHOSPHATE GUANYLYLTRANSFERASE"/>
    <property type="match status" value="1"/>
</dbReference>
<dbReference type="SUPFAM" id="SSF51182">
    <property type="entry name" value="RmlC-like cupins"/>
    <property type="match status" value="1"/>
</dbReference>
<evidence type="ECO:0000259" key="2">
    <source>
        <dbReference type="Pfam" id="PF01050"/>
    </source>
</evidence>
<feature type="domain" description="Nucleotidyl transferase" evidence="1">
    <location>
        <begin position="4"/>
        <end position="269"/>
    </location>
</feature>
<gene>
    <name evidence="4" type="ORF">ACFQWB_04205</name>
</gene>
<dbReference type="Proteomes" id="UP001596528">
    <property type="component" value="Unassembled WGS sequence"/>
</dbReference>
<dbReference type="InterPro" id="IPR051161">
    <property type="entry name" value="Mannose-6P_isomerase_type2"/>
</dbReference>
<proteinExistence type="predicted"/>
<evidence type="ECO:0000313" key="4">
    <source>
        <dbReference type="EMBL" id="MFC7749148.1"/>
    </source>
</evidence>
<sequence length="462" mass="51964">MKLILLSGGSGKRLWPLSNDSRSKQFLRLLKDPQGRPESMVQRVWRQLRSLGLAEHAYIATGKAQTEMLRSQLGAGVPIIEEPSRRDTFPAIALAATYLHSVLNVPQDEIVAILPVDPYVEERFFEAVSRLDEILSASGADLALIGVRPTYPSEKYGYILPEFPEREPGFYAVSRFTEKPNAAEAQRLIERQALWNCGVFAFRLGYLIDLLEARGIATDYHLLKADYSALPKISFDYAVVEKAEHIAVLPYDGYWKDLGTWNTLTDEMADRQLGRGIISDDSEGAHLINELDLPVALLGVPDVVVVVSPDGILVTSKDASPRVKELVTPFDGRLMYEERWWGWYRVLDYVRYPEGRESLTRRVCLKAGCNLSYHVHRKRTETWTVTNGNGLVVQDGKLFPIQAGDVIRIPPGSLHSVKALVELEMIEVQSGEEVLEEDIDRLCLAWDDIPLEFSSGRKDLGR</sequence>
<evidence type="ECO:0000313" key="5">
    <source>
        <dbReference type="Proteomes" id="UP001596528"/>
    </source>
</evidence>
<dbReference type="Gene3D" id="2.60.120.10">
    <property type="entry name" value="Jelly Rolls"/>
    <property type="match status" value="1"/>
</dbReference>
<dbReference type="InterPro" id="IPR001538">
    <property type="entry name" value="Man6P_isomerase-2_C"/>
</dbReference>
<dbReference type="CDD" id="cd02213">
    <property type="entry name" value="cupin_PMI_typeII_C"/>
    <property type="match status" value="1"/>
</dbReference>
<dbReference type="InterPro" id="IPR005835">
    <property type="entry name" value="NTP_transferase_dom"/>
</dbReference>